<evidence type="ECO:0000259" key="1">
    <source>
        <dbReference type="PROSITE" id="PS51340"/>
    </source>
</evidence>
<dbReference type="Pfam" id="PF03473">
    <property type="entry name" value="MOSC"/>
    <property type="match status" value="1"/>
</dbReference>
<dbReference type="InterPro" id="IPR005302">
    <property type="entry name" value="MoCF_Sase_C"/>
</dbReference>
<dbReference type="AlphaFoldDB" id="A0A1C5GRW5"/>
<dbReference type="PROSITE" id="PS51340">
    <property type="entry name" value="MOSC"/>
    <property type="match status" value="1"/>
</dbReference>
<name>A0A1C5GRW5_9ACTN</name>
<dbReference type="Pfam" id="PF03476">
    <property type="entry name" value="MOSC_N"/>
    <property type="match status" value="1"/>
</dbReference>
<accession>A0A1C5GRW5</accession>
<dbReference type="Proteomes" id="UP000198226">
    <property type="component" value="Chromosome I"/>
</dbReference>
<dbReference type="GO" id="GO:0030151">
    <property type="term" value="F:molybdenum ion binding"/>
    <property type="evidence" value="ECO:0007669"/>
    <property type="project" value="InterPro"/>
</dbReference>
<evidence type="ECO:0000313" key="3">
    <source>
        <dbReference type="Proteomes" id="UP000198226"/>
    </source>
</evidence>
<dbReference type="GO" id="GO:0030170">
    <property type="term" value="F:pyridoxal phosphate binding"/>
    <property type="evidence" value="ECO:0007669"/>
    <property type="project" value="InterPro"/>
</dbReference>
<dbReference type="GO" id="GO:0003824">
    <property type="term" value="F:catalytic activity"/>
    <property type="evidence" value="ECO:0007669"/>
    <property type="project" value="InterPro"/>
</dbReference>
<dbReference type="Gene3D" id="2.40.33.20">
    <property type="entry name" value="PK beta-barrel domain-like"/>
    <property type="match status" value="1"/>
</dbReference>
<dbReference type="RefSeq" id="WP_172898353.1">
    <property type="nucleotide sequence ID" value="NZ_LRMV01000075.1"/>
</dbReference>
<organism evidence="2 3">
    <name type="scientific">Micromonospora rifamycinica</name>
    <dbReference type="NCBI Taxonomy" id="291594"/>
    <lineage>
        <taxon>Bacteria</taxon>
        <taxon>Bacillati</taxon>
        <taxon>Actinomycetota</taxon>
        <taxon>Actinomycetes</taxon>
        <taxon>Micromonosporales</taxon>
        <taxon>Micromonosporaceae</taxon>
        <taxon>Micromonospora</taxon>
    </lineage>
</organism>
<dbReference type="SUPFAM" id="SSF50800">
    <property type="entry name" value="PK beta-barrel domain-like"/>
    <property type="match status" value="1"/>
</dbReference>
<protein>
    <recommendedName>
        <fullName evidence="1">MOSC domain-containing protein</fullName>
    </recommendedName>
</protein>
<dbReference type="InterPro" id="IPR011037">
    <property type="entry name" value="Pyrv_Knase-like_insert_dom_sf"/>
</dbReference>
<feature type="domain" description="MOSC" evidence="1">
    <location>
        <begin position="114"/>
        <end position="272"/>
    </location>
</feature>
<sequence>MYGQVAQLWRYPVKSMLGEPLPDTTVDGRGVAGDRRLAVLDRETGRVGSAKRPRRWSALLGVRATGDAPDRVRLTLPDGSVHAHPDHRLDAALSRLLGRAVTLTDTVPADALLDRADPDAVLAEGPDADVPVTGNPLGGVAPAGSLVDFAPLHLVTTASLDALGLPLAAVPRYRPNLVVATDATGFVENGWPGRELRVGAEVVLRVLVPTPRCAVPTLAHGVLPRDPEALRRPTRRNRVVPLPELGAQPCVGVYAVVVRGGRVAAGDRVEPA</sequence>
<dbReference type="InterPro" id="IPR005303">
    <property type="entry name" value="MOCOS_middle"/>
</dbReference>
<evidence type="ECO:0000313" key="2">
    <source>
        <dbReference type="EMBL" id="SCG36529.1"/>
    </source>
</evidence>
<dbReference type="EMBL" id="LT607752">
    <property type="protein sequence ID" value="SCG36529.1"/>
    <property type="molecule type" value="Genomic_DNA"/>
</dbReference>
<proteinExistence type="predicted"/>
<keyword evidence="3" id="KW-1185">Reference proteome</keyword>
<reference evidence="3" key="1">
    <citation type="submission" date="2016-06" db="EMBL/GenBank/DDBJ databases">
        <authorList>
            <person name="Varghese N."/>
            <person name="Submissions Spin"/>
        </authorList>
    </citation>
    <scope>NUCLEOTIDE SEQUENCE [LARGE SCALE GENOMIC DNA]</scope>
    <source>
        <strain evidence="3">DSM 44983</strain>
    </source>
</reference>
<gene>
    <name evidence="2" type="ORF">GA0070623_0214</name>
</gene>